<evidence type="ECO:0000313" key="1">
    <source>
        <dbReference type="EMBL" id="MUL38952.1"/>
    </source>
</evidence>
<name>A0A6N8G230_9CHRO</name>
<gene>
    <name evidence="1" type="ORF">BWI75_22250</name>
</gene>
<evidence type="ECO:0000313" key="2">
    <source>
        <dbReference type="Proteomes" id="UP000441797"/>
    </source>
</evidence>
<dbReference type="Proteomes" id="UP000441797">
    <property type="component" value="Unassembled WGS sequence"/>
</dbReference>
<reference evidence="1 2" key="1">
    <citation type="journal article" date="2019" name="Front. Microbiol.">
        <title>Genomic Features for Desiccation Tolerance and Sugar Biosynthesis in the Extremophile Gloeocapsopsis sp. UTEX B3054.</title>
        <authorList>
            <person name="Urrejola C."/>
            <person name="Alcorta J."/>
            <person name="Salas L."/>
            <person name="Vasquez M."/>
            <person name="Polz M.F."/>
            <person name="Vicuna R."/>
            <person name="Diez B."/>
        </authorList>
    </citation>
    <scope>NUCLEOTIDE SEQUENCE [LARGE SCALE GENOMIC DNA]</scope>
    <source>
        <strain evidence="1 2">1H9</strain>
    </source>
</reference>
<comment type="caution">
    <text evidence="1">The sequence shown here is derived from an EMBL/GenBank/DDBJ whole genome shotgun (WGS) entry which is preliminary data.</text>
</comment>
<keyword evidence="2" id="KW-1185">Reference proteome</keyword>
<accession>A0A6N8G230</accession>
<dbReference type="EMBL" id="NAPY01000054">
    <property type="protein sequence ID" value="MUL38952.1"/>
    <property type="molecule type" value="Genomic_DNA"/>
</dbReference>
<dbReference type="AlphaFoldDB" id="A0A6N8G230"/>
<proteinExistence type="predicted"/>
<organism evidence="1 2">
    <name type="scientific">Gloeocapsopsis dulcis AAB1 = 1H9</name>
    <dbReference type="NCBI Taxonomy" id="1433147"/>
    <lineage>
        <taxon>Bacteria</taxon>
        <taxon>Bacillati</taxon>
        <taxon>Cyanobacteriota</taxon>
        <taxon>Cyanophyceae</taxon>
        <taxon>Oscillatoriophycideae</taxon>
        <taxon>Chroococcales</taxon>
        <taxon>Chroococcaceae</taxon>
        <taxon>Gloeocapsopsis</taxon>
        <taxon>Gloeocapsopsis dulcis</taxon>
    </lineage>
</organism>
<dbReference type="RefSeq" id="WP_105221658.1">
    <property type="nucleotide sequence ID" value="NZ_CAWNSU010000107.1"/>
</dbReference>
<sequence>MANRQRPALAATVPASLADFARKQAESRGVTISSVISEALELMQVGMVYQIDTKRLISISDAQQKQVKQHQAA</sequence>
<protein>
    <submittedName>
        <fullName evidence="1">Uncharacterized protein</fullName>
    </submittedName>
</protein>